<accession>A0A5B7XU32</accession>
<evidence type="ECO:0000256" key="7">
    <source>
        <dbReference type="ARBA" id="ARBA00022692"/>
    </source>
</evidence>
<organism evidence="17">
    <name type="scientific">Lepidurus arcticus</name>
    <dbReference type="NCBI Taxonomy" id="77708"/>
    <lineage>
        <taxon>Eukaryota</taxon>
        <taxon>Metazoa</taxon>
        <taxon>Ecdysozoa</taxon>
        <taxon>Arthropoda</taxon>
        <taxon>Crustacea</taxon>
        <taxon>Branchiopoda</taxon>
        <taxon>Notostraca</taxon>
        <taxon>Triopsidae</taxon>
        <taxon>Lepidurus</taxon>
    </lineage>
</organism>
<evidence type="ECO:0000256" key="6">
    <source>
        <dbReference type="ARBA" id="ARBA00022660"/>
    </source>
</evidence>
<keyword evidence="5" id="KW-0813">Transport</keyword>
<gene>
    <name evidence="17" type="primary">ND6</name>
</gene>
<evidence type="ECO:0000256" key="12">
    <source>
        <dbReference type="ARBA" id="ARBA00023128"/>
    </source>
</evidence>
<keyword evidence="12 17" id="KW-0496">Mitochondrion</keyword>
<evidence type="ECO:0000256" key="16">
    <source>
        <dbReference type="SAM" id="Phobius"/>
    </source>
</evidence>
<dbReference type="GO" id="GO:0031966">
    <property type="term" value="C:mitochondrial membrane"/>
    <property type="evidence" value="ECO:0007669"/>
    <property type="project" value="UniProtKB-SubCell"/>
</dbReference>
<keyword evidence="8" id="KW-1278">Translocase</keyword>
<evidence type="ECO:0000256" key="10">
    <source>
        <dbReference type="ARBA" id="ARBA00022989"/>
    </source>
</evidence>
<evidence type="ECO:0000256" key="2">
    <source>
        <dbReference type="ARBA" id="ARBA00005698"/>
    </source>
</evidence>
<dbReference type="GeneID" id="41792817"/>
<dbReference type="PANTHER" id="PTHR11435">
    <property type="entry name" value="NADH UBIQUINONE OXIDOREDUCTASE SUBUNIT ND6"/>
    <property type="match status" value="1"/>
</dbReference>
<dbReference type="InterPro" id="IPR050269">
    <property type="entry name" value="ComplexI_Subunit6"/>
</dbReference>
<evidence type="ECO:0000256" key="13">
    <source>
        <dbReference type="ARBA" id="ARBA00023136"/>
    </source>
</evidence>
<dbReference type="CTD" id="4541"/>
<sequence>MLMYSILSTFLLLNSFLFMTLTHPLSMGMSLMIQSILICLLSGTLFLNYWFSYTLFLIFLGGLLVLFIYISSLASNEMFNISPWMWIGGAAISMTLPCIYLYLENPSSNLMSHDWVCLINYKMFLVKIYNPLLFQMSLFLISYLLLCLLVVVNITKFDSSPLRLQK</sequence>
<keyword evidence="6" id="KW-0679">Respiratory chain</keyword>
<feature type="transmembrane region" description="Helical" evidence="16">
    <location>
        <begin position="51"/>
        <end position="72"/>
    </location>
</feature>
<evidence type="ECO:0000256" key="9">
    <source>
        <dbReference type="ARBA" id="ARBA00022982"/>
    </source>
</evidence>
<dbReference type="EC" id="7.1.1.2" evidence="3"/>
<evidence type="ECO:0000256" key="5">
    <source>
        <dbReference type="ARBA" id="ARBA00022448"/>
    </source>
</evidence>
<evidence type="ECO:0000256" key="11">
    <source>
        <dbReference type="ARBA" id="ARBA00023027"/>
    </source>
</evidence>
<evidence type="ECO:0000256" key="1">
    <source>
        <dbReference type="ARBA" id="ARBA00004225"/>
    </source>
</evidence>
<keyword evidence="11" id="KW-0520">NAD</keyword>
<feature type="transmembrane region" description="Helical" evidence="16">
    <location>
        <begin position="132"/>
        <end position="154"/>
    </location>
</feature>
<comment type="subcellular location">
    <subcellularLocation>
        <location evidence="1">Mitochondrion membrane</location>
        <topology evidence="1">Multi-pass membrane protein</topology>
    </subcellularLocation>
</comment>
<keyword evidence="9" id="KW-0249">Electron transport</keyword>
<dbReference type="EMBL" id="MK579380">
    <property type="protein sequence ID" value="QCZ36046.1"/>
    <property type="molecule type" value="Genomic_DNA"/>
</dbReference>
<geneLocation type="mitochondrion" evidence="17"/>
<evidence type="ECO:0000256" key="15">
    <source>
        <dbReference type="ARBA" id="ARBA00049551"/>
    </source>
</evidence>
<name>A0A5B7XU32_9CRUS</name>
<dbReference type="PANTHER" id="PTHR11435:SF1">
    <property type="entry name" value="NADH-UBIQUINONE OXIDOREDUCTASE CHAIN 6"/>
    <property type="match status" value="1"/>
</dbReference>
<reference evidence="17" key="1">
    <citation type="journal article" date="2019" name="Zoological Lett">
        <title>Mitochondrial genome diversity and evolution in Branchiopoda (Crustacea).</title>
        <authorList>
            <person name="Luchetti A."/>
            <person name="Forni G."/>
            <person name="Skaist A.M."/>
            <person name="Wheelan S.J."/>
            <person name="Mantovani B."/>
        </authorList>
    </citation>
    <scope>NUCLEOTIDE SEQUENCE</scope>
    <source>
        <strain evidence="17">Lart-F3</strain>
    </source>
</reference>
<keyword evidence="7 16" id="KW-0812">Transmembrane</keyword>
<dbReference type="AlphaFoldDB" id="A0A5B7XU32"/>
<keyword evidence="13 16" id="KW-0472">Membrane</keyword>
<proteinExistence type="inferred from homology"/>
<comment type="catalytic activity">
    <reaction evidence="15">
        <text>a ubiquinone + NADH + 5 H(+)(in) = a ubiquinol + NAD(+) + 4 H(+)(out)</text>
        <dbReference type="Rhea" id="RHEA:29091"/>
        <dbReference type="Rhea" id="RHEA-COMP:9565"/>
        <dbReference type="Rhea" id="RHEA-COMP:9566"/>
        <dbReference type="ChEBI" id="CHEBI:15378"/>
        <dbReference type="ChEBI" id="CHEBI:16389"/>
        <dbReference type="ChEBI" id="CHEBI:17976"/>
        <dbReference type="ChEBI" id="CHEBI:57540"/>
        <dbReference type="ChEBI" id="CHEBI:57945"/>
        <dbReference type="EC" id="7.1.1.2"/>
    </reaction>
</comment>
<evidence type="ECO:0000256" key="14">
    <source>
        <dbReference type="ARBA" id="ARBA00031019"/>
    </source>
</evidence>
<feature type="transmembrane region" description="Helical" evidence="16">
    <location>
        <begin position="84"/>
        <end position="103"/>
    </location>
</feature>
<evidence type="ECO:0000256" key="3">
    <source>
        <dbReference type="ARBA" id="ARBA00012944"/>
    </source>
</evidence>
<dbReference type="RefSeq" id="YP_009689601.1">
    <property type="nucleotide sequence ID" value="NC_044654.1"/>
</dbReference>
<comment type="similarity">
    <text evidence="2">Belongs to the complex I subunit 6 family.</text>
</comment>
<evidence type="ECO:0000256" key="8">
    <source>
        <dbReference type="ARBA" id="ARBA00022967"/>
    </source>
</evidence>
<protein>
    <recommendedName>
        <fullName evidence="4">NADH-ubiquinone oxidoreductase chain 6</fullName>
        <ecNumber evidence="3">7.1.1.2</ecNumber>
    </recommendedName>
    <alternativeName>
        <fullName evidence="14">NADH dehydrogenase subunit 6</fullName>
    </alternativeName>
</protein>
<evidence type="ECO:0000313" key="17">
    <source>
        <dbReference type="EMBL" id="QCZ36046.1"/>
    </source>
</evidence>
<dbReference type="GO" id="GO:0008137">
    <property type="term" value="F:NADH dehydrogenase (ubiquinone) activity"/>
    <property type="evidence" value="ECO:0007669"/>
    <property type="project" value="UniProtKB-EC"/>
</dbReference>
<keyword evidence="10 16" id="KW-1133">Transmembrane helix</keyword>
<evidence type="ECO:0000256" key="4">
    <source>
        <dbReference type="ARBA" id="ARBA00021095"/>
    </source>
</evidence>